<dbReference type="Proteomes" id="UP000728185">
    <property type="component" value="Unassembled WGS sequence"/>
</dbReference>
<accession>A0A8E0RZ83</accession>
<dbReference type="Pfam" id="PF00899">
    <property type="entry name" value="ThiF"/>
    <property type="match status" value="1"/>
</dbReference>
<protein>
    <submittedName>
        <fullName evidence="3">Ubiquitin 1-activating enzyme E1 A</fullName>
    </submittedName>
</protein>
<dbReference type="OrthoDB" id="412647at2759"/>
<evidence type="ECO:0000259" key="2">
    <source>
        <dbReference type="Pfam" id="PF00899"/>
    </source>
</evidence>
<dbReference type="GO" id="GO:0016925">
    <property type="term" value="P:protein sumoylation"/>
    <property type="evidence" value="ECO:0007669"/>
    <property type="project" value="TreeGrafter"/>
</dbReference>
<name>A0A8E0RZ83_9TREM</name>
<dbReference type="InterPro" id="IPR035985">
    <property type="entry name" value="Ubiquitin-activating_enz"/>
</dbReference>
<proteinExistence type="inferred from homology"/>
<dbReference type="AlphaFoldDB" id="A0A8E0RZ83"/>
<sequence>MCTKISSETNSPGYMENPVCISEAEAALYDRQIRLWGLEAQNKLKCARVLINGMTPVGAELVKNLVLAGIASMDILDEQIVTQADSSNFLIPVSAIGENRAKASVMRTQSLNAMVRVTAQDVEIFSDLENQLHAHDVIIITSECIKDGLSKWLVVDSALEKWAAGTKKPQVFYVCTQSTFGVAFFNLSNHEFLAEHIVPKKRTITPNSGPKTQQSSNTETVHTKKTVVYPTLREGLKLDWIQSLPSRRIPKGFWIMHLLQQHDLKNENIDLDSLRKMWAEISKKLKIPENTLADEDFECCCGPRIPAVNAVLGGVVAQEVVRAITAKGSPRGNWYFVDGVQCSVTVEWLPELKESL</sequence>
<dbReference type="EMBL" id="LUCM01002700">
    <property type="protein sequence ID" value="KAA0196965.1"/>
    <property type="molecule type" value="Genomic_DNA"/>
</dbReference>
<gene>
    <name evidence="3" type="ORF">FBUS_06339</name>
</gene>
<comment type="caution">
    <text evidence="3">The sequence shown here is derived from an EMBL/GenBank/DDBJ whole genome shotgun (WGS) entry which is preliminary data.</text>
</comment>
<organism evidence="3 4">
    <name type="scientific">Fasciolopsis buskii</name>
    <dbReference type="NCBI Taxonomy" id="27845"/>
    <lineage>
        <taxon>Eukaryota</taxon>
        <taxon>Metazoa</taxon>
        <taxon>Spiralia</taxon>
        <taxon>Lophotrochozoa</taxon>
        <taxon>Platyhelminthes</taxon>
        <taxon>Trematoda</taxon>
        <taxon>Digenea</taxon>
        <taxon>Plagiorchiida</taxon>
        <taxon>Echinostomata</taxon>
        <taxon>Echinostomatoidea</taxon>
        <taxon>Fasciolidae</taxon>
        <taxon>Fasciolopsis</taxon>
    </lineage>
</organism>
<dbReference type="GO" id="GO:0005737">
    <property type="term" value="C:cytoplasm"/>
    <property type="evidence" value="ECO:0007669"/>
    <property type="project" value="TreeGrafter"/>
</dbReference>
<dbReference type="PANTHER" id="PTHR10953">
    <property type="entry name" value="UBIQUITIN-ACTIVATING ENZYME E1"/>
    <property type="match status" value="1"/>
</dbReference>
<dbReference type="GO" id="GO:0031510">
    <property type="term" value="C:SUMO activating enzyme complex"/>
    <property type="evidence" value="ECO:0007669"/>
    <property type="project" value="TreeGrafter"/>
</dbReference>
<feature type="domain" description="THIF-type NAD/FAD binding fold" evidence="2">
    <location>
        <begin position="29"/>
        <end position="340"/>
    </location>
</feature>
<comment type="similarity">
    <text evidence="1">Belongs to the ubiquitin-activating E1 family.</text>
</comment>
<reference evidence="3" key="1">
    <citation type="submission" date="2019-05" db="EMBL/GenBank/DDBJ databases">
        <title>Annotation for the trematode Fasciolopsis buski.</title>
        <authorList>
            <person name="Choi Y.-J."/>
        </authorList>
    </citation>
    <scope>NUCLEOTIDE SEQUENCE</scope>
    <source>
        <strain evidence="3">HT</strain>
        <tissue evidence="3">Whole worm</tissue>
    </source>
</reference>
<dbReference type="SUPFAM" id="SSF69572">
    <property type="entry name" value="Activating enzymes of the ubiquitin-like proteins"/>
    <property type="match status" value="1"/>
</dbReference>
<keyword evidence="4" id="KW-1185">Reference proteome</keyword>
<dbReference type="Gene3D" id="3.40.50.720">
    <property type="entry name" value="NAD(P)-binding Rossmann-like Domain"/>
    <property type="match status" value="1"/>
</dbReference>
<evidence type="ECO:0000256" key="1">
    <source>
        <dbReference type="ARBA" id="ARBA00005673"/>
    </source>
</evidence>
<dbReference type="GO" id="GO:0019948">
    <property type="term" value="F:SUMO activating enzyme activity"/>
    <property type="evidence" value="ECO:0007669"/>
    <property type="project" value="TreeGrafter"/>
</dbReference>
<dbReference type="PANTHER" id="PTHR10953:SF162">
    <property type="entry name" value="SUMO-ACTIVATING ENZYME SUBUNIT 1"/>
    <property type="match status" value="1"/>
</dbReference>
<dbReference type="InterPro" id="IPR000594">
    <property type="entry name" value="ThiF_NAD_FAD-bd"/>
</dbReference>
<dbReference type="InterPro" id="IPR045886">
    <property type="entry name" value="ThiF/MoeB/HesA"/>
</dbReference>
<evidence type="ECO:0000313" key="4">
    <source>
        <dbReference type="Proteomes" id="UP000728185"/>
    </source>
</evidence>
<evidence type="ECO:0000313" key="3">
    <source>
        <dbReference type="EMBL" id="KAA0196965.1"/>
    </source>
</evidence>